<dbReference type="InterPro" id="IPR000719">
    <property type="entry name" value="Prot_kinase_dom"/>
</dbReference>
<dbReference type="PANTHER" id="PTHR47829">
    <property type="entry name" value="HYDROLASE, PUTATIVE (AFU_ORTHOLOGUE AFUA_1G12880)-RELATED"/>
    <property type="match status" value="1"/>
</dbReference>
<dbReference type="Proteomes" id="UP000245998">
    <property type="component" value="Unassembled WGS sequence"/>
</dbReference>
<gene>
    <name evidence="2" type="ORF">DCC39_13115</name>
</gene>
<dbReference type="InterPro" id="IPR002575">
    <property type="entry name" value="Aminoglycoside_PTrfase"/>
</dbReference>
<dbReference type="RefSeq" id="WP_116555362.1">
    <property type="nucleotide sequence ID" value="NZ_QCZG01000029.1"/>
</dbReference>
<dbReference type="GO" id="GO:0005524">
    <property type="term" value="F:ATP binding"/>
    <property type="evidence" value="ECO:0007669"/>
    <property type="project" value="InterPro"/>
</dbReference>
<proteinExistence type="predicted"/>
<dbReference type="InterPro" id="IPR011009">
    <property type="entry name" value="Kinase-like_dom_sf"/>
</dbReference>
<feature type="domain" description="Protein kinase" evidence="1">
    <location>
        <begin position="16"/>
        <end position="354"/>
    </location>
</feature>
<dbReference type="GO" id="GO:0004672">
    <property type="term" value="F:protein kinase activity"/>
    <property type="evidence" value="ECO:0007669"/>
    <property type="project" value="InterPro"/>
</dbReference>
<dbReference type="Gene3D" id="3.30.200.20">
    <property type="entry name" value="Phosphorylase Kinase, domain 1"/>
    <property type="match status" value="1"/>
</dbReference>
<protein>
    <submittedName>
        <fullName evidence="2">Phosphotransferase family protein</fullName>
    </submittedName>
</protein>
<name>A0A2U1JX82_9BACI</name>
<dbReference type="InterPro" id="IPR008271">
    <property type="entry name" value="Ser/Thr_kinase_AS"/>
</dbReference>
<reference evidence="2 3" key="1">
    <citation type="submission" date="2018-04" db="EMBL/GenBank/DDBJ databases">
        <title>Camelliibacillus theae gen. nov., sp. nov., isolated from Pu'er tea.</title>
        <authorList>
            <person name="Niu L."/>
        </authorList>
    </citation>
    <scope>NUCLEOTIDE SEQUENCE [LARGE SCALE GENOMIC DNA]</scope>
    <source>
        <strain evidence="2 3">T8</strain>
    </source>
</reference>
<keyword evidence="3" id="KW-1185">Reference proteome</keyword>
<dbReference type="Pfam" id="PF01636">
    <property type="entry name" value="APH"/>
    <property type="match status" value="1"/>
</dbReference>
<dbReference type="InterPro" id="IPR041726">
    <property type="entry name" value="ACAD10_11_N"/>
</dbReference>
<dbReference type="EMBL" id="QCZG01000029">
    <property type="protein sequence ID" value="PWA09433.1"/>
    <property type="molecule type" value="Genomic_DNA"/>
</dbReference>
<keyword evidence="2" id="KW-0808">Transferase</keyword>
<dbReference type="AlphaFoldDB" id="A0A2U1JX82"/>
<dbReference type="InterPro" id="IPR052898">
    <property type="entry name" value="ACAD10-like"/>
</dbReference>
<comment type="caution">
    <text evidence="2">The sequence shown here is derived from an EMBL/GenBank/DDBJ whole genome shotgun (WGS) entry which is preliminary data.</text>
</comment>
<dbReference type="SUPFAM" id="SSF56112">
    <property type="entry name" value="Protein kinase-like (PK-like)"/>
    <property type="match status" value="1"/>
</dbReference>
<sequence length="354" mass="41296">MSSDIIPIRKGEELDLTKIEAFLRSRFHDLPDAPLTAEQFSFGRSNLTYQIKIGDWEAVLRRPPLGPVAPRAHDMKREFTILKELHPHYHQAPKPYALADEHVIGSPFIVMERKRGVVLEDKFPEGVEVTKELCRNISESIVDGLVALHAVDYTKTKLKDITKPEGFLKRQVEGWINRYERAKTDDVQEIEQLKKWMMSHIPVSPEPTVVHYDFKLNNVMFTHELNELIGVFDWEMTTVGDPLADLATSLTFWIEKNDSPLIKKDENQVPITSYDGFMTREEFMEAYSRKSGRDVSNMNFYLTFAFFKLGVISQQIYYRWKKGQTQDERFKGLNRYVNNLMQYAQETARKNMYS</sequence>
<dbReference type="PANTHER" id="PTHR47829:SF1">
    <property type="entry name" value="HAD FAMILY PHOSPHATASE"/>
    <property type="match status" value="1"/>
</dbReference>
<dbReference type="PROSITE" id="PS50011">
    <property type="entry name" value="PROTEIN_KINASE_DOM"/>
    <property type="match status" value="1"/>
</dbReference>
<dbReference type="OrthoDB" id="3806873at2"/>
<organism evidence="2 3">
    <name type="scientific">Pueribacillus theae</name>
    <dbReference type="NCBI Taxonomy" id="2171751"/>
    <lineage>
        <taxon>Bacteria</taxon>
        <taxon>Bacillati</taxon>
        <taxon>Bacillota</taxon>
        <taxon>Bacilli</taxon>
        <taxon>Bacillales</taxon>
        <taxon>Bacillaceae</taxon>
        <taxon>Pueribacillus</taxon>
    </lineage>
</organism>
<dbReference type="Gene3D" id="3.90.1200.10">
    <property type="match status" value="1"/>
</dbReference>
<dbReference type="CDD" id="cd05154">
    <property type="entry name" value="ACAD10_11_N-like"/>
    <property type="match status" value="1"/>
</dbReference>
<dbReference type="PROSITE" id="PS00108">
    <property type="entry name" value="PROTEIN_KINASE_ST"/>
    <property type="match status" value="1"/>
</dbReference>
<evidence type="ECO:0000313" key="3">
    <source>
        <dbReference type="Proteomes" id="UP000245998"/>
    </source>
</evidence>
<evidence type="ECO:0000313" key="2">
    <source>
        <dbReference type="EMBL" id="PWA09433.1"/>
    </source>
</evidence>
<accession>A0A2U1JX82</accession>
<evidence type="ECO:0000259" key="1">
    <source>
        <dbReference type="PROSITE" id="PS50011"/>
    </source>
</evidence>